<keyword evidence="2" id="KW-0732">Signal</keyword>
<accession>A0A8H7CNU9</accession>
<protein>
    <submittedName>
        <fullName evidence="3">Uncharacterized protein</fullName>
    </submittedName>
</protein>
<feature type="signal peptide" evidence="2">
    <location>
        <begin position="1"/>
        <end position="18"/>
    </location>
</feature>
<evidence type="ECO:0000256" key="2">
    <source>
        <dbReference type="SAM" id="SignalP"/>
    </source>
</evidence>
<keyword evidence="1" id="KW-0812">Transmembrane</keyword>
<gene>
    <name evidence="3" type="ORF">MVEN_01625100</name>
</gene>
<feature type="transmembrane region" description="Helical" evidence="1">
    <location>
        <begin position="106"/>
        <end position="125"/>
    </location>
</feature>
<dbReference type="OrthoDB" id="2974599at2759"/>
<reference evidence="3" key="1">
    <citation type="submission" date="2020-05" db="EMBL/GenBank/DDBJ databases">
        <title>Mycena genomes resolve the evolution of fungal bioluminescence.</title>
        <authorList>
            <person name="Tsai I.J."/>
        </authorList>
    </citation>
    <scope>NUCLEOTIDE SEQUENCE</scope>
    <source>
        <strain evidence="3">CCC161011</strain>
    </source>
</reference>
<evidence type="ECO:0000256" key="1">
    <source>
        <dbReference type="SAM" id="Phobius"/>
    </source>
</evidence>
<sequence>MHLVFIFQVLQIFAPAWTSEYTQPGAQGQACCRLQLAGEIRSALPPLKHRFRLLAPYLWLHFFRLASMLAFRSDSPPDTTSFASLVFPTTDSNTPTNAKTDLAKTAIEWLIVVIAVVLIACLFLRKMFGSRASQRGMLSNIPDSVYRRASSSFAPAADSPSYLCTYVAYPGIPAVPYPLPVHLHPRTARTGPTRGLDIDEGGRRVNEDVELVLGDKDVLPAYDGLDRPPKYVLTVPAATAARPTGAEPT</sequence>
<dbReference type="Proteomes" id="UP000620124">
    <property type="component" value="Unassembled WGS sequence"/>
</dbReference>
<name>A0A8H7CNU9_9AGAR</name>
<evidence type="ECO:0000313" key="3">
    <source>
        <dbReference type="EMBL" id="KAF7344649.1"/>
    </source>
</evidence>
<proteinExistence type="predicted"/>
<keyword evidence="4" id="KW-1185">Reference proteome</keyword>
<keyword evidence="1" id="KW-0472">Membrane</keyword>
<keyword evidence="1" id="KW-1133">Transmembrane helix</keyword>
<dbReference type="EMBL" id="JACAZI010000014">
    <property type="protein sequence ID" value="KAF7344649.1"/>
    <property type="molecule type" value="Genomic_DNA"/>
</dbReference>
<feature type="chain" id="PRO_5034901843" evidence="2">
    <location>
        <begin position="19"/>
        <end position="249"/>
    </location>
</feature>
<evidence type="ECO:0000313" key="4">
    <source>
        <dbReference type="Proteomes" id="UP000620124"/>
    </source>
</evidence>
<comment type="caution">
    <text evidence="3">The sequence shown here is derived from an EMBL/GenBank/DDBJ whole genome shotgun (WGS) entry which is preliminary data.</text>
</comment>
<organism evidence="3 4">
    <name type="scientific">Mycena venus</name>
    <dbReference type="NCBI Taxonomy" id="2733690"/>
    <lineage>
        <taxon>Eukaryota</taxon>
        <taxon>Fungi</taxon>
        <taxon>Dikarya</taxon>
        <taxon>Basidiomycota</taxon>
        <taxon>Agaricomycotina</taxon>
        <taxon>Agaricomycetes</taxon>
        <taxon>Agaricomycetidae</taxon>
        <taxon>Agaricales</taxon>
        <taxon>Marasmiineae</taxon>
        <taxon>Mycenaceae</taxon>
        <taxon>Mycena</taxon>
    </lineage>
</organism>
<dbReference type="AlphaFoldDB" id="A0A8H7CNU9"/>